<feature type="domain" description="Protein kinase" evidence="1">
    <location>
        <begin position="1"/>
        <end position="69"/>
    </location>
</feature>
<dbReference type="PROSITE" id="PS50011">
    <property type="entry name" value="PROTEIN_KINASE_DOM"/>
    <property type="match status" value="1"/>
</dbReference>
<dbReference type="HOGENOM" id="CLU_2776463_0_0_1"/>
<comment type="caution">
    <text evidence="2">The sequence shown here is derived from an EMBL/GenBank/DDBJ whole genome shotgun (WGS) entry which is preliminary data.</text>
</comment>
<name>A0A0B4HRM7_METGA</name>
<dbReference type="InterPro" id="IPR000719">
    <property type="entry name" value="Prot_kinase_dom"/>
</dbReference>
<evidence type="ECO:0000313" key="2">
    <source>
        <dbReference type="EMBL" id="KID82114.1"/>
    </source>
</evidence>
<evidence type="ECO:0000313" key="3">
    <source>
        <dbReference type="Proteomes" id="UP000031192"/>
    </source>
</evidence>
<keyword evidence="3" id="KW-1185">Reference proteome</keyword>
<proteinExistence type="predicted"/>
<keyword evidence="2" id="KW-0808">Transferase</keyword>
<gene>
    <name evidence="2" type="ORF">MGU_10550</name>
</gene>
<sequence>MADRFVVSDFSCAVKEDQIPDTYGRPGYTTPEAIPGLRTPGEKPGPQMDSYALGVVLLLAADAHFPEFA</sequence>
<evidence type="ECO:0000259" key="1">
    <source>
        <dbReference type="PROSITE" id="PS50011"/>
    </source>
</evidence>
<organism evidence="2 3">
    <name type="scientific">Metarhizium guizhouense (strain ARSEF 977)</name>
    <dbReference type="NCBI Taxonomy" id="1276136"/>
    <lineage>
        <taxon>Eukaryota</taxon>
        <taxon>Fungi</taxon>
        <taxon>Dikarya</taxon>
        <taxon>Ascomycota</taxon>
        <taxon>Pezizomycotina</taxon>
        <taxon>Sordariomycetes</taxon>
        <taxon>Hypocreomycetidae</taxon>
        <taxon>Hypocreales</taxon>
        <taxon>Clavicipitaceae</taxon>
        <taxon>Metarhizium</taxon>
    </lineage>
</organism>
<dbReference type="InterPro" id="IPR011009">
    <property type="entry name" value="Kinase-like_dom_sf"/>
</dbReference>
<protein>
    <submittedName>
        <fullName evidence="2">Protein kinase, catalytic domain protein</fullName>
    </submittedName>
</protein>
<dbReference type="AlphaFoldDB" id="A0A0B4HRM7"/>
<dbReference type="SUPFAM" id="SSF56112">
    <property type="entry name" value="Protein kinase-like (PK-like)"/>
    <property type="match status" value="1"/>
</dbReference>
<dbReference type="GO" id="GO:0004672">
    <property type="term" value="F:protein kinase activity"/>
    <property type="evidence" value="ECO:0007669"/>
    <property type="project" value="InterPro"/>
</dbReference>
<dbReference type="EMBL" id="AZNH01000102">
    <property type="protein sequence ID" value="KID82114.1"/>
    <property type="molecule type" value="Genomic_DNA"/>
</dbReference>
<keyword evidence="2" id="KW-0418">Kinase</keyword>
<reference evidence="2 3" key="1">
    <citation type="journal article" date="2014" name="Proc. Natl. Acad. Sci. U.S.A.">
        <title>Trajectory and genomic determinants of fungal-pathogen speciation and host adaptation.</title>
        <authorList>
            <person name="Hu X."/>
            <person name="Xiao G."/>
            <person name="Zheng P."/>
            <person name="Shang Y."/>
            <person name="Su Y."/>
            <person name="Zhang X."/>
            <person name="Liu X."/>
            <person name="Zhan S."/>
            <person name="St Leger R.J."/>
            <person name="Wang C."/>
        </authorList>
    </citation>
    <scope>NUCLEOTIDE SEQUENCE [LARGE SCALE GENOMIC DNA]</scope>
    <source>
        <strain evidence="2 3">ARSEF 977</strain>
    </source>
</reference>
<dbReference type="GO" id="GO:0005524">
    <property type="term" value="F:ATP binding"/>
    <property type="evidence" value="ECO:0007669"/>
    <property type="project" value="InterPro"/>
</dbReference>
<dbReference type="Proteomes" id="UP000031192">
    <property type="component" value="Unassembled WGS sequence"/>
</dbReference>
<dbReference type="Gene3D" id="1.10.510.10">
    <property type="entry name" value="Transferase(Phosphotransferase) domain 1"/>
    <property type="match status" value="1"/>
</dbReference>
<accession>A0A0B4HRM7</accession>